<accession>A9KUG9</accession>
<organism evidence="2 3">
    <name type="scientific">Shewanella baltica (strain OS195)</name>
    <dbReference type="NCBI Taxonomy" id="399599"/>
    <lineage>
        <taxon>Bacteria</taxon>
        <taxon>Pseudomonadati</taxon>
        <taxon>Pseudomonadota</taxon>
        <taxon>Gammaproteobacteria</taxon>
        <taxon>Alteromonadales</taxon>
        <taxon>Shewanellaceae</taxon>
        <taxon>Shewanella</taxon>
    </lineage>
</organism>
<gene>
    <name evidence="2" type="ordered locus">Sbal195_1444</name>
</gene>
<proteinExistence type="predicted"/>
<protein>
    <recommendedName>
        <fullName evidence="1">DUF4937 domain-containing protein</fullName>
    </recommendedName>
</protein>
<name>A9KUG9_SHEB9</name>
<dbReference type="InterPro" id="IPR032555">
    <property type="entry name" value="DUF4937"/>
</dbReference>
<dbReference type="SUPFAM" id="SSF54909">
    <property type="entry name" value="Dimeric alpha+beta barrel"/>
    <property type="match status" value="2"/>
</dbReference>
<sequence length="234" mass="26408">MTIVKLITCQVGNEQEQDFSQSQQIWKALSNCVGFRGQFGGWSQPERQAIIVGVWQSLEDVTAFMGSVHGELFSKSGQQTTYKQCDVHYFENILSIPSLTHHPADQNDNVIRLAYCRGVQDVERFLSDQRTIWNAHLGQAEGMLGGCVARSLKQSDYFIVMMRWASNPAHDNYVKTVLPTLKKQVLPESYIENMSGCLVQEECLWEVVPSNDSVVPARCITHPLQLFPDKAQTP</sequence>
<dbReference type="InterPro" id="IPR011008">
    <property type="entry name" value="Dimeric_a/b-barrel"/>
</dbReference>
<reference evidence="2 3" key="1">
    <citation type="submission" date="2007-11" db="EMBL/GenBank/DDBJ databases">
        <title>Complete sequence of chromosome of Shewanella baltica OS195.</title>
        <authorList>
            <consortium name="US DOE Joint Genome Institute"/>
            <person name="Copeland A."/>
            <person name="Lucas S."/>
            <person name="Lapidus A."/>
            <person name="Barry K."/>
            <person name="Glavina del Rio T."/>
            <person name="Dalin E."/>
            <person name="Tice H."/>
            <person name="Pitluck S."/>
            <person name="Chain P."/>
            <person name="Malfatti S."/>
            <person name="Shin M."/>
            <person name="Vergez L."/>
            <person name="Schmutz J."/>
            <person name="Larimer F."/>
            <person name="Land M."/>
            <person name="Hauser L."/>
            <person name="Kyrpides N."/>
            <person name="Kim E."/>
            <person name="Brettar I."/>
            <person name="Rodrigues J."/>
            <person name="Konstantinidis K."/>
            <person name="Klappenbach J."/>
            <person name="Hofle M."/>
            <person name="Tiedje J."/>
            <person name="Richardson P."/>
        </authorList>
    </citation>
    <scope>NUCLEOTIDE SEQUENCE [LARGE SCALE GENOMIC DNA]</scope>
    <source>
        <strain evidence="2 3">OS195</strain>
    </source>
</reference>
<dbReference type="AlphaFoldDB" id="A9KUG9"/>
<dbReference type="EMBL" id="CP000891">
    <property type="protein sequence ID" value="ABX48618.1"/>
    <property type="molecule type" value="Genomic_DNA"/>
</dbReference>
<dbReference type="HOGENOM" id="CLU_114411_0_0_6"/>
<dbReference type="Proteomes" id="UP000000770">
    <property type="component" value="Chromosome"/>
</dbReference>
<feature type="domain" description="DUF4937" evidence="1">
    <location>
        <begin position="3"/>
        <end position="90"/>
    </location>
</feature>
<dbReference type="Pfam" id="PF16291">
    <property type="entry name" value="DUF4937"/>
    <property type="match status" value="1"/>
</dbReference>
<evidence type="ECO:0000259" key="1">
    <source>
        <dbReference type="Pfam" id="PF16291"/>
    </source>
</evidence>
<dbReference type="RefSeq" id="WP_006085203.1">
    <property type="nucleotide sequence ID" value="NC_009997.1"/>
</dbReference>
<dbReference type="GeneID" id="11771696"/>
<evidence type="ECO:0000313" key="3">
    <source>
        <dbReference type="Proteomes" id="UP000000770"/>
    </source>
</evidence>
<dbReference type="KEGG" id="sbn:Sbal195_1444"/>
<evidence type="ECO:0000313" key="2">
    <source>
        <dbReference type="EMBL" id="ABX48618.1"/>
    </source>
</evidence>